<feature type="non-terminal residue" evidence="1">
    <location>
        <position position="1"/>
    </location>
</feature>
<evidence type="ECO:0000313" key="2">
    <source>
        <dbReference type="Proteomes" id="UP000789860"/>
    </source>
</evidence>
<keyword evidence="2" id="KW-1185">Reference proteome</keyword>
<sequence>NGSVIEINYNDTNEIQDINFCYVGLKNPLNFYPLFDQYILVTYAHATNTSDNTTFMDRGMVLDWSGNVISRLVFGSSYLIQGTTSWYPDEFIVNNINPRKGFLRLSVVSGTTNFKWSQFGYIGNGEFILLQNDTVGSVEFSSFQVTVFATLNGGYAIVYANTTNKYPNDPMSTTFTPKAGIYALLLGQNQTTTTQQIILYEMPTPNMTFSNLFCSVDYVFIGHTCIISVLQSVLVPSNINVTYSNVTTSTLFSPTTTSAIQVITPVNVTTVNTTAPPNITTKTFYIKIRFLSTGSVMTLNPIFNVSSINANIRTLPLGGYAFISRQPNAGIVTFNFSLYDEYNKLSNWPFPLQTITSNLVGAFDIIQNNSMLVAQNESGSTWNLLSINFPILAPYQDGGYGNLQVNSTYPQRNSVNIPLNTGIINITFNDPVLLSDGNLTIYQIINQTNVPRQLIYSRICTIGNCMTSNNLVSLQVLPSTFNDPGGSYYIQMGINFVMSAVYKEPLLGINPNIWNPTGLNNSGKAEFFNNLINDLLFIIPTEKGRLDSNKNYQIDKPLSNVVQYLIPLTIYEMRKGDKKNATSIHDDLNTLIKNKDYTGITLYGNTSRFLDIDYGFQRATLFVIAKIKSPESQNFIIIQIGITIFRTTTVTMFTFTSAKAIINPNLYIPSLVFLFVPIILNLLVAFTIIFFGKGDFSKWFSKYGRTATSFAMLSDIPQFIIQILYINNSVEYDILPLFTLIASGLSLSSNIISKLFFIKYSAYSPYLSNFYDHHAVESNNIDEHRNSYEEDEEDIF</sequence>
<name>A0ACA9M634_9GLOM</name>
<accession>A0ACA9M634</accession>
<protein>
    <submittedName>
        <fullName evidence="1">6782_t:CDS:1</fullName>
    </submittedName>
</protein>
<evidence type="ECO:0000313" key="1">
    <source>
        <dbReference type="EMBL" id="CAG8564467.1"/>
    </source>
</evidence>
<proteinExistence type="predicted"/>
<organism evidence="1 2">
    <name type="scientific">Scutellospora calospora</name>
    <dbReference type="NCBI Taxonomy" id="85575"/>
    <lineage>
        <taxon>Eukaryota</taxon>
        <taxon>Fungi</taxon>
        <taxon>Fungi incertae sedis</taxon>
        <taxon>Mucoromycota</taxon>
        <taxon>Glomeromycotina</taxon>
        <taxon>Glomeromycetes</taxon>
        <taxon>Diversisporales</taxon>
        <taxon>Gigasporaceae</taxon>
        <taxon>Scutellospora</taxon>
    </lineage>
</organism>
<dbReference type="EMBL" id="CAJVPM010009487">
    <property type="protein sequence ID" value="CAG8564467.1"/>
    <property type="molecule type" value="Genomic_DNA"/>
</dbReference>
<reference evidence="1" key="1">
    <citation type="submission" date="2021-06" db="EMBL/GenBank/DDBJ databases">
        <authorList>
            <person name="Kallberg Y."/>
            <person name="Tangrot J."/>
            <person name="Rosling A."/>
        </authorList>
    </citation>
    <scope>NUCLEOTIDE SEQUENCE</scope>
    <source>
        <strain evidence="1">AU212A</strain>
    </source>
</reference>
<comment type="caution">
    <text evidence="1">The sequence shown here is derived from an EMBL/GenBank/DDBJ whole genome shotgun (WGS) entry which is preliminary data.</text>
</comment>
<gene>
    <name evidence="1" type="ORF">SCALOS_LOCUS5626</name>
</gene>
<dbReference type="Proteomes" id="UP000789860">
    <property type="component" value="Unassembled WGS sequence"/>
</dbReference>